<dbReference type="GO" id="GO:0005313">
    <property type="term" value="F:L-glutamate transmembrane transporter activity"/>
    <property type="evidence" value="ECO:0007669"/>
    <property type="project" value="TreeGrafter"/>
</dbReference>
<dbReference type="Proteomes" id="UP000541444">
    <property type="component" value="Unassembled WGS sequence"/>
</dbReference>
<proteinExistence type="inferred from homology"/>
<feature type="transmembrane region" description="Helical" evidence="8">
    <location>
        <begin position="105"/>
        <end position="127"/>
    </location>
</feature>
<dbReference type="Gene3D" id="1.20.1740.10">
    <property type="entry name" value="Amino acid/polyamine transporter I"/>
    <property type="match status" value="1"/>
</dbReference>
<evidence type="ECO:0000256" key="4">
    <source>
        <dbReference type="ARBA" id="ARBA00022692"/>
    </source>
</evidence>
<evidence type="ECO:0000256" key="7">
    <source>
        <dbReference type="ARBA" id="ARBA00023136"/>
    </source>
</evidence>
<feature type="transmembrane region" description="Helical" evidence="8">
    <location>
        <begin position="459"/>
        <end position="478"/>
    </location>
</feature>
<dbReference type="GO" id="GO:0015189">
    <property type="term" value="F:L-lysine transmembrane transporter activity"/>
    <property type="evidence" value="ECO:0007669"/>
    <property type="project" value="TreeGrafter"/>
</dbReference>
<comment type="caution">
    <text evidence="10">The sequence shown here is derived from an EMBL/GenBank/DDBJ whole genome shotgun (WGS) entry which is preliminary data.</text>
</comment>
<dbReference type="EMBL" id="JACGCM010000786">
    <property type="protein sequence ID" value="KAF6166530.1"/>
    <property type="molecule type" value="Genomic_DNA"/>
</dbReference>
<sequence length="604" mass="65996">MANSSEDSMEKSKWSWCCKKDDLFPEESFKNWGNYKKALKETNVRLKDRVFTRSLDHVELNQMKTRSHHEMRKTLSWWDLIWFGVGAVMGAGIFVLTGLEARNHAGPAVIISFLISGISALLSVFCYTEFAVEIPVAGGSFAYLRVELGDFIAFIAAGNILFEYVVVGAGVSRSWTSYFATLCNQDPNQFRIFASGMAENYNHLDIIAVFISIAVGICACWSTKGSSNFNLVATVIHMAVIILILVAGLTKANVSNFSNFVPFGARGLFTSSAVLFFAYVGFDGVATLAEETKNPGRDIPIGLIGAMVITIFVYCVLAATLCLMQPYTAIDVDAPFSMAFKAVGMNWAKYVVALGALKGMTTVLLANIIGQARYFTHIGRTHMAPPWLAIISEKTGTPMNATIVMTIANCLVGFFTDLGVLSNLLSISTLFIFSLVALALLVRRYYVSGETSNVDRNKFIVFLTLIIGSSTATAMYWALSTNGWVGFIFTGLIWFSSTLGLQLTLKQVRKPKLWGVPLVPWLPSATIAINVFLLGSLDGPSFIRFAIWTAILFVYYLLVGLHASYDSAKEAADHDKNVLEVRNVEAGAGAAPEKADTSVLPETS</sequence>
<feature type="transmembrane region" description="Helical" evidence="8">
    <location>
        <begin position="269"/>
        <end position="289"/>
    </location>
</feature>
<comment type="similarity">
    <text evidence="2">Belongs to the amino acid-polyamine-organocation (APC) superfamily. Cationic amino acid transporter (CAT) (TC 2.A.3.3) family.</text>
</comment>
<accession>A0A7J7NHP6</accession>
<dbReference type="PANTHER" id="PTHR43243">
    <property type="entry name" value="INNER MEMBRANE TRANSPORTER YGJI-RELATED"/>
    <property type="match status" value="1"/>
</dbReference>
<evidence type="ECO:0000256" key="3">
    <source>
        <dbReference type="ARBA" id="ARBA00022448"/>
    </source>
</evidence>
<evidence type="ECO:0000313" key="11">
    <source>
        <dbReference type="Proteomes" id="UP000541444"/>
    </source>
</evidence>
<protein>
    <recommendedName>
        <fullName evidence="9">Cationic amino acid transporter C-terminal domain-containing protein</fullName>
    </recommendedName>
</protein>
<feature type="transmembrane region" description="Helical" evidence="8">
    <location>
        <begin position="229"/>
        <end position="249"/>
    </location>
</feature>
<evidence type="ECO:0000313" key="10">
    <source>
        <dbReference type="EMBL" id="KAF6166530.1"/>
    </source>
</evidence>
<organism evidence="10 11">
    <name type="scientific">Kingdonia uniflora</name>
    <dbReference type="NCBI Taxonomy" id="39325"/>
    <lineage>
        <taxon>Eukaryota</taxon>
        <taxon>Viridiplantae</taxon>
        <taxon>Streptophyta</taxon>
        <taxon>Embryophyta</taxon>
        <taxon>Tracheophyta</taxon>
        <taxon>Spermatophyta</taxon>
        <taxon>Magnoliopsida</taxon>
        <taxon>Ranunculales</taxon>
        <taxon>Circaeasteraceae</taxon>
        <taxon>Kingdonia</taxon>
    </lineage>
</organism>
<name>A0A7J7NHP6_9MAGN</name>
<dbReference type="FunFam" id="1.20.1740.10:FF:000035">
    <property type="entry name" value="Cationic amino acid transporter 5"/>
    <property type="match status" value="1"/>
</dbReference>
<dbReference type="InterPro" id="IPR002293">
    <property type="entry name" value="AA/rel_permease1"/>
</dbReference>
<feature type="transmembrane region" description="Helical" evidence="8">
    <location>
        <begin position="427"/>
        <end position="447"/>
    </location>
</feature>
<keyword evidence="4 8" id="KW-0812">Transmembrane</keyword>
<dbReference type="InterPro" id="IPR029485">
    <property type="entry name" value="CAT_C"/>
</dbReference>
<dbReference type="Pfam" id="PF13906">
    <property type="entry name" value="AA_permease_C"/>
    <property type="match status" value="1"/>
</dbReference>
<evidence type="ECO:0000259" key="9">
    <source>
        <dbReference type="Pfam" id="PF13906"/>
    </source>
</evidence>
<comment type="subcellular location">
    <subcellularLocation>
        <location evidence="1">Membrane</location>
        <topology evidence="1">Multi-pass membrane protein</topology>
    </subcellularLocation>
</comment>
<evidence type="ECO:0000256" key="5">
    <source>
        <dbReference type="ARBA" id="ARBA00022970"/>
    </source>
</evidence>
<dbReference type="OrthoDB" id="3900342at2759"/>
<evidence type="ECO:0000256" key="8">
    <source>
        <dbReference type="SAM" id="Phobius"/>
    </source>
</evidence>
<feature type="transmembrane region" description="Helical" evidence="8">
    <location>
        <begin position="541"/>
        <end position="559"/>
    </location>
</feature>
<feature type="transmembrane region" description="Helical" evidence="8">
    <location>
        <begin position="513"/>
        <end position="535"/>
    </location>
</feature>
<feature type="transmembrane region" description="Helical" evidence="8">
    <location>
        <begin position="301"/>
        <end position="327"/>
    </location>
</feature>
<feature type="transmembrane region" description="Helical" evidence="8">
    <location>
        <begin position="203"/>
        <end position="222"/>
    </location>
</feature>
<feature type="transmembrane region" description="Helical" evidence="8">
    <location>
        <begin position="148"/>
        <end position="167"/>
    </location>
</feature>
<evidence type="ECO:0000256" key="1">
    <source>
        <dbReference type="ARBA" id="ARBA00004141"/>
    </source>
</evidence>
<dbReference type="GO" id="GO:0005886">
    <property type="term" value="C:plasma membrane"/>
    <property type="evidence" value="ECO:0007669"/>
    <property type="project" value="TreeGrafter"/>
</dbReference>
<feature type="transmembrane region" description="Helical" evidence="8">
    <location>
        <begin position="347"/>
        <end position="370"/>
    </location>
</feature>
<evidence type="ECO:0000256" key="6">
    <source>
        <dbReference type="ARBA" id="ARBA00022989"/>
    </source>
</evidence>
<dbReference type="Pfam" id="PF13520">
    <property type="entry name" value="AA_permease_2"/>
    <property type="match status" value="1"/>
</dbReference>
<gene>
    <name evidence="10" type="ORF">GIB67_005392</name>
</gene>
<dbReference type="PANTHER" id="PTHR43243:SF30">
    <property type="entry name" value="CATIONIC AMINO ACID TRANSPORTER 1-LIKE"/>
    <property type="match status" value="1"/>
</dbReference>
<feature type="transmembrane region" description="Helical" evidence="8">
    <location>
        <begin position="80"/>
        <end position="99"/>
    </location>
</feature>
<evidence type="ECO:0000256" key="2">
    <source>
        <dbReference type="ARBA" id="ARBA00008572"/>
    </source>
</evidence>
<keyword evidence="5" id="KW-0029">Amino-acid transport</keyword>
<feature type="domain" description="Cationic amino acid transporter C-terminal" evidence="9">
    <location>
        <begin position="514"/>
        <end position="564"/>
    </location>
</feature>
<reference evidence="10 11" key="1">
    <citation type="journal article" date="2020" name="IScience">
        <title>Genome Sequencing of the Endangered Kingdonia uniflora (Circaeasteraceae, Ranunculales) Reveals Potential Mechanisms of Evolutionary Specialization.</title>
        <authorList>
            <person name="Sun Y."/>
            <person name="Deng T."/>
            <person name="Zhang A."/>
            <person name="Moore M.J."/>
            <person name="Landis J.B."/>
            <person name="Lin N."/>
            <person name="Zhang H."/>
            <person name="Zhang X."/>
            <person name="Huang J."/>
            <person name="Zhang X."/>
            <person name="Sun H."/>
            <person name="Wang H."/>
        </authorList>
    </citation>
    <scope>NUCLEOTIDE SEQUENCE [LARGE SCALE GENOMIC DNA]</scope>
    <source>
        <strain evidence="10">TB1705</strain>
        <tissue evidence="10">Leaf</tissue>
    </source>
</reference>
<dbReference type="AlphaFoldDB" id="A0A7J7NHP6"/>
<keyword evidence="6 8" id="KW-1133">Transmembrane helix</keyword>
<keyword evidence="7 8" id="KW-0472">Membrane</keyword>
<keyword evidence="3" id="KW-0813">Transport</keyword>
<feature type="transmembrane region" description="Helical" evidence="8">
    <location>
        <begin position="484"/>
        <end position="501"/>
    </location>
</feature>
<keyword evidence="11" id="KW-1185">Reference proteome</keyword>
<dbReference type="PIRSF" id="PIRSF006060">
    <property type="entry name" value="AA_transporter"/>
    <property type="match status" value="1"/>
</dbReference>